<dbReference type="GO" id="GO:0005737">
    <property type="term" value="C:cytoplasm"/>
    <property type="evidence" value="ECO:0007669"/>
    <property type="project" value="TreeGrafter"/>
</dbReference>
<evidence type="ECO:0000259" key="3">
    <source>
        <dbReference type="PROSITE" id="PS50076"/>
    </source>
</evidence>
<dbReference type="SUPFAM" id="SSF46565">
    <property type="entry name" value="Chaperone J-domain"/>
    <property type="match status" value="1"/>
</dbReference>
<accession>A0AAE3YFN3</accession>
<dbReference type="PRINTS" id="PR00625">
    <property type="entry name" value="JDOMAIN"/>
</dbReference>
<gene>
    <name evidence="4" type="ORF">J2S35_001245</name>
</gene>
<dbReference type="SMART" id="SM00271">
    <property type="entry name" value="DnaJ"/>
    <property type="match status" value="1"/>
</dbReference>
<dbReference type="Pfam" id="PF01556">
    <property type="entry name" value="DnaJ_C"/>
    <property type="match status" value="1"/>
</dbReference>
<feature type="region of interest" description="Disordered" evidence="2">
    <location>
        <begin position="323"/>
        <end position="342"/>
    </location>
</feature>
<evidence type="ECO:0000256" key="2">
    <source>
        <dbReference type="SAM" id="MobiDB-lite"/>
    </source>
</evidence>
<protein>
    <submittedName>
        <fullName evidence="4">Molecular chaperone DnaJ</fullName>
    </submittedName>
</protein>
<dbReference type="InterPro" id="IPR001623">
    <property type="entry name" value="DnaJ_domain"/>
</dbReference>
<dbReference type="GO" id="GO:0042026">
    <property type="term" value="P:protein refolding"/>
    <property type="evidence" value="ECO:0007669"/>
    <property type="project" value="TreeGrafter"/>
</dbReference>
<comment type="caution">
    <text evidence="4">The sequence shown here is derived from an EMBL/GenBank/DDBJ whole genome shotgun (WGS) entry which is preliminary data.</text>
</comment>
<feature type="domain" description="J" evidence="3">
    <location>
        <begin position="10"/>
        <end position="75"/>
    </location>
</feature>
<dbReference type="InterPro" id="IPR036869">
    <property type="entry name" value="J_dom_sf"/>
</dbReference>
<evidence type="ECO:0000256" key="1">
    <source>
        <dbReference type="ARBA" id="ARBA00023186"/>
    </source>
</evidence>
<dbReference type="Proteomes" id="UP001247307">
    <property type="component" value="Unassembled WGS sequence"/>
</dbReference>
<dbReference type="GO" id="GO:0051082">
    <property type="term" value="F:unfolded protein binding"/>
    <property type="evidence" value="ECO:0007669"/>
    <property type="project" value="InterPro"/>
</dbReference>
<dbReference type="AlphaFoldDB" id="A0AAE3YFN3"/>
<dbReference type="RefSeq" id="WP_309851101.1">
    <property type="nucleotide sequence ID" value="NZ_BAAAIU010000003.1"/>
</dbReference>
<dbReference type="CDD" id="cd06257">
    <property type="entry name" value="DnaJ"/>
    <property type="match status" value="1"/>
</dbReference>
<dbReference type="Gene3D" id="1.10.287.110">
    <property type="entry name" value="DnaJ domain"/>
    <property type="match status" value="1"/>
</dbReference>
<name>A0AAE3YFN3_9MICC</name>
<dbReference type="InterPro" id="IPR002939">
    <property type="entry name" value="DnaJ_C"/>
</dbReference>
<dbReference type="InterPro" id="IPR008971">
    <property type="entry name" value="HSP40/DnaJ_pept-bd"/>
</dbReference>
<evidence type="ECO:0000313" key="5">
    <source>
        <dbReference type="Proteomes" id="UP001247307"/>
    </source>
</evidence>
<keyword evidence="5" id="KW-1185">Reference proteome</keyword>
<dbReference type="Pfam" id="PF00226">
    <property type="entry name" value="DnaJ"/>
    <property type="match status" value="1"/>
</dbReference>
<dbReference type="CDD" id="cd10747">
    <property type="entry name" value="DnaJ_C"/>
    <property type="match status" value="1"/>
</dbReference>
<dbReference type="PANTHER" id="PTHR43096:SF52">
    <property type="entry name" value="DNAJ HOMOLOG 1, MITOCHONDRIAL-RELATED"/>
    <property type="match status" value="1"/>
</dbReference>
<evidence type="ECO:0000313" key="4">
    <source>
        <dbReference type="EMBL" id="MDR6892305.1"/>
    </source>
</evidence>
<dbReference type="PANTHER" id="PTHR43096">
    <property type="entry name" value="DNAJ HOMOLOG 1, MITOCHONDRIAL-RELATED"/>
    <property type="match status" value="1"/>
</dbReference>
<organism evidence="4 5">
    <name type="scientific">Falsarthrobacter nasiphocae</name>
    <dbReference type="NCBI Taxonomy" id="189863"/>
    <lineage>
        <taxon>Bacteria</taxon>
        <taxon>Bacillati</taxon>
        <taxon>Actinomycetota</taxon>
        <taxon>Actinomycetes</taxon>
        <taxon>Micrococcales</taxon>
        <taxon>Micrococcaceae</taxon>
        <taxon>Falsarthrobacter</taxon>
    </lineage>
</organism>
<dbReference type="FunFam" id="2.60.260.20:FF:000013">
    <property type="entry name" value="DnaJ subfamily B member 11"/>
    <property type="match status" value="1"/>
</dbReference>
<dbReference type="PROSITE" id="PS00636">
    <property type="entry name" value="DNAJ_1"/>
    <property type="match status" value="1"/>
</dbReference>
<keyword evidence="1" id="KW-0143">Chaperone</keyword>
<dbReference type="Gene3D" id="2.60.260.20">
    <property type="entry name" value="Urease metallochaperone UreE, N-terminal domain"/>
    <property type="match status" value="2"/>
</dbReference>
<dbReference type="PROSITE" id="PS50076">
    <property type="entry name" value="DNAJ_2"/>
    <property type="match status" value="1"/>
</dbReference>
<dbReference type="InterPro" id="IPR018253">
    <property type="entry name" value="DnaJ_domain_CS"/>
</dbReference>
<reference evidence="4" key="1">
    <citation type="submission" date="2023-07" db="EMBL/GenBank/DDBJ databases">
        <title>Sequencing the genomes of 1000 actinobacteria strains.</title>
        <authorList>
            <person name="Klenk H.-P."/>
        </authorList>
    </citation>
    <scope>NUCLEOTIDE SEQUENCE</scope>
    <source>
        <strain evidence="4">DSM 13988</strain>
    </source>
</reference>
<proteinExistence type="predicted"/>
<sequence>MASQDWVEKDFYATLGLSKDASADDIKKAYRKLSRKYHPDLNANDEAAEQKFKEVAEAHSVLSDPEERKQYDAIRAMGSGARFTAGGPGGAGGFEDVFSGLFNGGSFNGGGRGFNPGSYGGGNFGGQNINFEDLFNSAGAGAGYGTGGYGGFPGGGYGGAPAKGADRTASTTIGFGSALNGTKIGLREPSGETIEVRIPAGIKDGQKVRVKGKGQPGAGGAGDLMVTVNVRPHKVYERDGDDLRMHVPVTFAEAALGGKVQVPTPDGGHVTVRVPEGSSSGKTLRLKGRGVKTRKHTGDLLVVLDVVVPKDLSEDAKAAVEQFAEATKSDDPRATLARDAAL</sequence>
<dbReference type="EMBL" id="JAVDUI010000001">
    <property type="protein sequence ID" value="MDR6892305.1"/>
    <property type="molecule type" value="Genomic_DNA"/>
</dbReference>
<dbReference type="SUPFAM" id="SSF49493">
    <property type="entry name" value="HSP40/DnaJ peptide-binding domain"/>
    <property type="match status" value="2"/>
</dbReference>